<dbReference type="GO" id="GO:0009307">
    <property type="term" value="P:DNA restriction-modification system"/>
    <property type="evidence" value="ECO:0007669"/>
    <property type="project" value="UniProtKB-KW"/>
</dbReference>
<dbReference type="InterPro" id="IPR050390">
    <property type="entry name" value="C5-Methyltransferase"/>
</dbReference>
<keyword evidence="2 5" id="KW-0808">Transferase</keyword>
<dbReference type="InterPro" id="IPR018117">
    <property type="entry name" value="C5_DNA_meth_AS"/>
</dbReference>
<dbReference type="PRINTS" id="PR00105">
    <property type="entry name" value="C5METTRFRASE"/>
</dbReference>
<dbReference type="Pfam" id="PF00145">
    <property type="entry name" value="DNA_methylase"/>
    <property type="match status" value="1"/>
</dbReference>
<dbReference type="GO" id="GO:0032259">
    <property type="term" value="P:methylation"/>
    <property type="evidence" value="ECO:0007669"/>
    <property type="project" value="UniProtKB-KW"/>
</dbReference>
<dbReference type="GO" id="GO:0003886">
    <property type="term" value="F:DNA (cytosine-5-)-methyltransferase activity"/>
    <property type="evidence" value="ECO:0007669"/>
    <property type="project" value="UniProtKB-EC"/>
</dbReference>
<dbReference type="EC" id="2.1.1.37" evidence="7"/>
<keyword evidence="1 5" id="KW-0489">Methyltransferase</keyword>
<proteinExistence type="inferred from homology"/>
<evidence type="ECO:0000256" key="3">
    <source>
        <dbReference type="ARBA" id="ARBA00022691"/>
    </source>
</evidence>
<dbReference type="Gene3D" id="3.90.120.10">
    <property type="entry name" value="DNA Methylase, subunit A, domain 2"/>
    <property type="match status" value="1"/>
</dbReference>
<feature type="active site" evidence="5">
    <location>
        <position position="80"/>
    </location>
</feature>
<evidence type="ECO:0000256" key="7">
    <source>
        <dbReference type="RuleBase" id="RU000417"/>
    </source>
</evidence>
<dbReference type="PANTHER" id="PTHR10629">
    <property type="entry name" value="CYTOSINE-SPECIFIC METHYLTRANSFERASE"/>
    <property type="match status" value="1"/>
</dbReference>
<dbReference type="GO" id="GO:0044027">
    <property type="term" value="P:negative regulation of gene expression via chromosomal CpG island methylation"/>
    <property type="evidence" value="ECO:0007669"/>
    <property type="project" value="TreeGrafter"/>
</dbReference>
<dbReference type="AlphaFoldDB" id="E5Q8T8"/>
<keyword evidence="4" id="KW-0680">Restriction system</keyword>
<evidence type="ECO:0000313" key="8">
    <source>
        <dbReference type="EMBL" id="ADR72993.1"/>
    </source>
</evidence>
<dbReference type="InterPro" id="IPR029063">
    <property type="entry name" value="SAM-dependent_MTases_sf"/>
</dbReference>
<dbReference type="NCBIfam" id="TIGR00675">
    <property type="entry name" value="dcm"/>
    <property type="match status" value="1"/>
</dbReference>
<dbReference type="EMBL" id="HQ636104">
    <property type="protein sequence ID" value="ADR72993.1"/>
    <property type="molecule type" value="Genomic_DNA"/>
</dbReference>
<evidence type="ECO:0000256" key="1">
    <source>
        <dbReference type="ARBA" id="ARBA00022603"/>
    </source>
</evidence>
<accession>E5Q8T8</accession>
<gene>
    <name evidence="8" type="primary">bspMIM1</name>
</gene>
<comment type="similarity">
    <text evidence="5 6">Belongs to the class I-like SAM-binding methyltransferase superfamily. C5-methyltransferase family.</text>
</comment>
<evidence type="ECO:0000256" key="2">
    <source>
        <dbReference type="ARBA" id="ARBA00022679"/>
    </source>
</evidence>
<dbReference type="SUPFAM" id="SSF53335">
    <property type="entry name" value="S-adenosyl-L-methionine-dependent methyltransferases"/>
    <property type="match status" value="1"/>
</dbReference>
<comment type="catalytic activity">
    <reaction evidence="7">
        <text>a 2'-deoxycytidine in DNA + S-adenosyl-L-methionine = a 5-methyl-2'-deoxycytidine in DNA + S-adenosyl-L-homocysteine + H(+)</text>
        <dbReference type="Rhea" id="RHEA:13681"/>
        <dbReference type="Rhea" id="RHEA-COMP:11369"/>
        <dbReference type="Rhea" id="RHEA-COMP:11370"/>
        <dbReference type="ChEBI" id="CHEBI:15378"/>
        <dbReference type="ChEBI" id="CHEBI:57856"/>
        <dbReference type="ChEBI" id="CHEBI:59789"/>
        <dbReference type="ChEBI" id="CHEBI:85452"/>
        <dbReference type="ChEBI" id="CHEBI:85454"/>
        <dbReference type="EC" id="2.1.1.37"/>
    </reaction>
</comment>
<name>E5Q8T8_9BACI</name>
<dbReference type="PANTHER" id="PTHR10629:SF52">
    <property type="entry name" value="DNA (CYTOSINE-5)-METHYLTRANSFERASE 1"/>
    <property type="match status" value="1"/>
</dbReference>
<dbReference type="Gene3D" id="3.40.50.150">
    <property type="entry name" value="Vaccinia Virus protein VP39"/>
    <property type="match status" value="1"/>
</dbReference>
<evidence type="ECO:0000256" key="5">
    <source>
        <dbReference type="PROSITE-ProRule" id="PRU01016"/>
    </source>
</evidence>
<keyword evidence="3 5" id="KW-0949">S-adenosyl-L-methionine</keyword>
<dbReference type="InterPro" id="IPR001525">
    <property type="entry name" value="C5_MeTfrase"/>
</dbReference>
<dbReference type="PROSITE" id="PS51679">
    <property type="entry name" value="SAM_MT_C5"/>
    <property type="match status" value="1"/>
</dbReference>
<protein>
    <recommendedName>
        <fullName evidence="7">Cytosine-specific methyltransferase</fullName>
        <ecNumber evidence="7">2.1.1.37</ecNumber>
    </recommendedName>
</protein>
<dbReference type="GO" id="GO:0003677">
    <property type="term" value="F:DNA binding"/>
    <property type="evidence" value="ECO:0007669"/>
    <property type="project" value="TreeGrafter"/>
</dbReference>
<reference evidence="8" key="1">
    <citation type="submission" date="2010-11" db="EMBL/GenBank/DDBJ databases">
        <title>BspMI restriction-modification system genes.</title>
        <authorList>
            <person name="Morgan R.D."/>
        </authorList>
    </citation>
    <scope>NUCLEOTIDE SEQUENCE</scope>
    <source>
        <strain evidence="8">M</strain>
    </source>
</reference>
<evidence type="ECO:0000256" key="4">
    <source>
        <dbReference type="ARBA" id="ARBA00022747"/>
    </source>
</evidence>
<dbReference type="PROSITE" id="PS00094">
    <property type="entry name" value="C5_MTASE_1"/>
    <property type="match status" value="1"/>
</dbReference>
<evidence type="ECO:0000256" key="6">
    <source>
        <dbReference type="RuleBase" id="RU000416"/>
    </source>
</evidence>
<organism evidence="8">
    <name type="scientific">Bacillus sp. M(2010)</name>
    <dbReference type="NCBI Taxonomy" id="932685"/>
    <lineage>
        <taxon>Bacteria</taxon>
        <taxon>Bacillati</taxon>
        <taxon>Bacillota</taxon>
        <taxon>Bacilli</taxon>
        <taxon>Bacillales</taxon>
        <taxon>Bacillaceae</taxon>
        <taxon>Bacillus</taxon>
    </lineage>
</organism>
<sequence>MQLLVVDLFSGAGGLHIGFEKAGFEIGLCIDNDINVEKTHKYNFPNIPFMNVDIKELSSDQVRNIIGNREVDVLIGGPPCQGFSTIGKRVSSNLEKRSSPDPRNGLIFQYIRLLKDLKPKYLVMENVKGLLTMNGGGDLANAINLIQELGYNVAYKVLNMADYGVPQIRERVIIIGNRLGEEIDFPEKDYSELPTGNLKQWNNCWNAIKDLVNKEYSASFNHVPLKHTDKIIERYKLIPEGGRLPEDKLPPELFRKNFGNTYKRLSRERPALTMVPGNDAFPIHPILHRSLTVREAARIQTFPDSMFFLGNRRQTGHQVGNAVPPLFSNKLACHIKRKLEVKTNAYSS</sequence>